<dbReference type="PANTHER" id="PTHR33236:SF12">
    <property type="entry name" value="CUB DOMAIN-CONTAINING PROTEIN-RELATED"/>
    <property type="match status" value="1"/>
</dbReference>
<sequence>MCKLRTMKNCIASALLLLVTVAAAQAASVATPTCGGSTSSKNINLVNPTNPPRVCEYHIKPTSKYVCQLRIDWAMTLAQPTLESDGSGLTYAECTRDAFEVDGLKLCGTEVWQHIYVPFNATDGESVVDLVISLAERAGGSGLPAAYWDMTVTQLECPVGASVRSLALEEEVTIESRATSNQDGFFVAPPGCRQYFPQAKGAVKSFNYNDGNGIYPSRMNYAICFRRQTDTKTLTIRAYDFNVGDVVSASTLMTDENCYSSDSTNDLDADFLMVPQATFEDSHKHATYFCGSINKDVVISSNNPGPLMVLFNSDDIYRQNEAGFAFTYVVS</sequence>
<feature type="domain" description="CUB" evidence="2">
    <location>
        <begin position="189"/>
        <end position="329"/>
    </location>
</feature>
<dbReference type="Gene3D" id="2.60.120.290">
    <property type="entry name" value="Spermadhesin, CUB domain"/>
    <property type="match status" value="1"/>
</dbReference>
<reference evidence="3 4" key="1">
    <citation type="journal article" date="2007" name="Nature">
        <title>Evolution of genes and genomes on the Drosophila phylogeny.</title>
        <authorList>
            <consortium name="Drosophila 12 Genomes Consortium"/>
            <person name="Clark A.G."/>
            <person name="Eisen M.B."/>
            <person name="Smith D.R."/>
            <person name="Bergman C.M."/>
            <person name="Oliver B."/>
            <person name="Markow T.A."/>
            <person name="Kaufman T.C."/>
            <person name="Kellis M."/>
            <person name="Gelbart W."/>
            <person name="Iyer V.N."/>
            <person name="Pollard D.A."/>
            <person name="Sackton T.B."/>
            <person name="Larracuente A.M."/>
            <person name="Singh N.D."/>
            <person name="Abad J.P."/>
            <person name="Abt D.N."/>
            <person name="Adryan B."/>
            <person name="Aguade M."/>
            <person name="Akashi H."/>
            <person name="Anderson W.W."/>
            <person name="Aquadro C.F."/>
            <person name="Ardell D.H."/>
            <person name="Arguello R."/>
            <person name="Artieri C.G."/>
            <person name="Barbash D.A."/>
            <person name="Barker D."/>
            <person name="Barsanti P."/>
            <person name="Batterham P."/>
            <person name="Batzoglou S."/>
            <person name="Begun D."/>
            <person name="Bhutkar A."/>
            <person name="Blanco E."/>
            <person name="Bosak S.A."/>
            <person name="Bradley R.K."/>
            <person name="Brand A.D."/>
            <person name="Brent M.R."/>
            <person name="Brooks A.N."/>
            <person name="Brown R.H."/>
            <person name="Butlin R.K."/>
            <person name="Caggese C."/>
            <person name="Calvi B.R."/>
            <person name="Bernardo de Carvalho A."/>
            <person name="Caspi A."/>
            <person name="Castrezana S."/>
            <person name="Celniker S.E."/>
            <person name="Chang J.L."/>
            <person name="Chapple C."/>
            <person name="Chatterji S."/>
            <person name="Chinwalla A."/>
            <person name="Civetta A."/>
            <person name="Clifton S.W."/>
            <person name="Comeron J.M."/>
            <person name="Costello J.C."/>
            <person name="Coyne J.A."/>
            <person name="Daub J."/>
            <person name="David R.G."/>
            <person name="Delcher A.L."/>
            <person name="Delehaunty K."/>
            <person name="Do C.B."/>
            <person name="Ebling H."/>
            <person name="Edwards K."/>
            <person name="Eickbush T."/>
            <person name="Evans J.D."/>
            <person name="Filipski A."/>
            <person name="Findeiss S."/>
            <person name="Freyhult E."/>
            <person name="Fulton L."/>
            <person name="Fulton R."/>
            <person name="Garcia A.C."/>
            <person name="Gardiner A."/>
            <person name="Garfield D.A."/>
            <person name="Garvin B.E."/>
            <person name="Gibson G."/>
            <person name="Gilbert D."/>
            <person name="Gnerre S."/>
            <person name="Godfrey J."/>
            <person name="Good R."/>
            <person name="Gotea V."/>
            <person name="Gravely B."/>
            <person name="Greenberg A.J."/>
            <person name="Griffiths-Jones S."/>
            <person name="Gross S."/>
            <person name="Guigo R."/>
            <person name="Gustafson E.A."/>
            <person name="Haerty W."/>
            <person name="Hahn M.W."/>
            <person name="Halligan D.L."/>
            <person name="Halpern A.L."/>
            <person name="Halter G.M."/>
            <person name="Han M.V."/>
            <person name="Heger A."/>
            <person name="Hillier L."/>
            <person name="Hinrichs A.S."/>
            <person name="Holmes I."/>
            <person name="Hoskins R.A."/>
            <person name="Hubisz M.J."/>
            <person name="Hultmark D."/>
            <person name="Huntley M.A."/>
            <person name="Jaffe D.B."/>
            <person name="Jagadeeshan S."/>
            <person name="Jeck W.R."/>
            <person name="Johnson J."/>
            <person name="Jones C.D."/>
            <person name="Jordan W.C."/>
            <person name="Karpen G.H."/>
            <person name="Kataoka E."/>
            <person name="Keightley P.D."/>
            <person name="Kheradpour P."/>
            <person name="Kirkness E.F."/>
            <person name="Koerich L.B."/>
            <person name="Kristiansen K."/>
            <person name="Kudrna D."/>
            <person name="Kulathinal R.J."/>
            <person name="Kumar S."/>
            <person name="Kwok R."/>
            <person name="Lander E."/>
            <person name="Langley C.H."/>
            <person name="Lapoint R."/>
            <person name="Lazzaro B.P."/>
            <person name="Lee S.J."/>
            <person name="Levesque L."/>
            <person name="Li R."/>
            <person name="Lin C.F."/>
            <person name="Lin M.F."/>
            <person name="Lindblad-Toh K."/>
            <person name="Llopart A."/>
            <person name="Long M."/>
            <person name="Low L."/>
            <person name="Lozovsky E."/>
            <person name="Lu J."/>
            <person name="Luo M."/>
            <person name="Machado C.A."/>
            <person name="Makalowski W."/>
            <person name="Marzo M."/>
            <person name="Matsuda M."/>
            <person name="Matzkin L."/>
            <person name="McAllister B."/>
            <person name="McBride C.S."/>
            <person name="McKernan B."/>
            <person name="McKernan K."/>
            <person name="Mendez-Lago M."/>
            <person name="Minx P."/>
            <person name="Mollenhauer M.U."/>
            <person name="Montooth K."/>
            <person name="Mount S.M."/>
            <person name="Mu X."/>
            <person name="Myers E."/>
            <person name="Negre B."/>
            <person name="Newfeld S."/>
            <person name="Nielsen R."/>
            <person name="Noor M.A."/>
            <person name="O'Grady P."/>
            <person name="Pachter L."/>
            <person name="Papaceit M."/>
            <person name="Parisi M.J."/>
            <person name="Parisi M."/>
            <person name="Parts L."/>
            <person name="Pedersen J.S."/>
            <person name="Pesole G."/>
            <person name="Phillippy A.M."/>
            <person name="Ponting C.P."/>
            <person name="Pop M."/>
            <person name="Porcelli D."/>
            <person name="Powell J.R."/>
            <person name="Prohaska S."/>
            <person name="Pruitt K."/>
            <person name="Puig M."/>
            <person name="Quesneville H."/>
            <person name="Ram K.R."/>
            <person name="Rand D."/>
            <person name="Rasmussen M.D."/>
            <person name="Reed L.K."/>
            <person name="Reenan R."/>
            <person name="Reily A."/>
            <person name="Remington K.A."/>
            <person name="Rieger T.T."/>
            <person name="Ritchie M.G."/>
            <person name="Robin C."/>
            <person name="Rogers Y.H."/>
            <person name="Rohde C."/>
            <person name="Rozas J."/>
            <person name="Rubenfield M.J."/>
            <person name="Ruiz A."/>
            <person name="Russo S."/>
            <person name="Salzberg S.L."/>
            <person name="Sanchez-Gracia A."/>
            <person name="Saranga D.J."/>
            <person name="Sato H."/>
            <person name="Schaeffer S.W."/>
            <person name="Schatz M.C."/>
            <person name="Schlenke T."/>
            <person name="Schwartz R."/>
            <person name="Segarra C."/>
            <person name="Singh R.S."/>
            <person name="Sirot L."/>
            <person name="Sirota M."/>
            <person name="Sisneros N.B."/>
            <person name="Smith C.D."/>
            <person name="Smith T.F."/>
            <person name="Spieth J."/>
            <person name="Stage D.E."/>
            <person name="Stark A."/>
            <person name="Stephan W."/>
            <person name="Strausberg R.L."/>
            <person name="Strempel S."/>
            <person name="Sturgill D."/>
            <person name="Sutton G."/>
            <person name="Sutton G.G."/>
            <person name="Tao W."/>
            <person name="Teichmann S."/>
            <person name="Tobari Y.N."/>
            <person name="Tomimura Y."/>
            <person name="Tsolas J.M."/>
            <person name="Valente V.L."/>
            <person name="Venter E."/>
            <person name="Venter J.C."/>
            <person name="Vicario S."/>
            <person name="Vieira F.G."/>
            <person name="Vilella A.J."/>
            <person name="Villasante A."/>
            <person name="Walenz B."/>
            <person name="Wang J."/>
            <person name="Wasserman M."/>
            <person name="Watts T."/>
            <person name="Wilson D."/>
            <person name="Wilson R.K."/>
            <person name="Wing R.A."/>
            <person name="Wolfner M.F."/>
            <person name="Wong A."/>
            <person name="Wong G.K."/>
            <person name="Wu C.I."/>
            <person name="Wu G."/>
            <person name="Yamamoto D."/>
            <person name="Yang H.P."/>
            <person name="Yang S.P."/>
            <person name="Yorke J.A."/>
            <person name="Yoshida K."/>
            <person name="Zdobnov E."/>
            <person name="Zhang P."/>
            <person name="Zhang Y."/>
            <person name="Zimin A.V."/>
            <person name="Baldwin J."/>
            <person name="Abdouelleil A."/>
            <person name="Abdulkadir J."/>
            <person name="Abebe A."/>
            <person name="Abera B."/>
            <person name="Abreu J."/>
            <person name="Acer S.C."/>
            <person name="Aftuck L."/>
            <person name="Alexander A."/>
            <person name="An P."/>
            <person name="Anderson E."/>
            <person name="Anderson S."/>
            <person name="Arachi H."/>
            <person name="Azer M."/>
            <person name="Bachantsang P."/>
            <person name="Barry A."/>
            <person name="Bayul T."/>
            <person name="Berlin A."/>
            <person name="Bessette D."/>
            <person name="Bloom T."/>
            <person name="Blye J."/>
            <person name="Boguslavskiy L."/>
            <person name="Bonnet C."/>
            <person name="Boukhgalter B."/>
            <person name="Bourzgui I."/>
            <person name="Brown A."/>
            <person name="Cahill P."/>
            <person name="Channer S."/>
            <person name="Cheshatsang Y."/>
            <person name="Chuda L."/>
            <person name="Citroen M."/>
            <person name="Collymore A."/>
            <person name="Cooke P."/>
            <person name="Costello M."/>
            <person name="D'Aco K."/>
            <person name="Daza R."/>
            <person name="De Haan G."/>
            <person name="DeGray S."/>
            <person name="DeMaso C."/>
            <person name="Dhargay N."/>
            <person name="Dooley K."/>
            <person name="Dooley E."/>
            <person name="Doricent M."/>
            <person name="Dorje P."/>
            <person name="Dorjee K."/>
            <person name="Dupes A."/>
            <person name="Elong R."/>
            <person name="Falk J."/>
            <person name="Farina A."/>
            <person name="Faro S."/>
            <person name="Ferguson D."/>
            <person name="Fisher S."/>
            <person name="Foley C.D."/>
            <person name="Franke A."/>
            <person name="Friedrich D."/>
            <person name="Gadbois L."/>
            <person name="Gearin G."/>
            <person name="Gearin C.R."/>
            <person name="Giannoukos G."/>
            <person name="Goode T."/>
            <person name="Graham J."/>
            <person name="Grandbois E."/>
            <person name="Grewal S."/>
            <person name="Gyaltsen K."/>
            <person name="Hafez N."/>
            <person name="Hagos B."/>
            <person name="Hall J."/>
            <person name="Henson C."/>
            <person name="Hollinger A."/>
            <person name="Honan T."/>
            <person name="Huard M.D."/>
            <person name="Hughes L."/>
            <person name="Hurhula B."/>
            <person name="Husby M.E."/>
            <person name="Kamat A."/>
            <person name="Kanga B."/>
            <person name="Kashin S."/>
            <person name="Khazanovich D."/>
            <person name="Kisner P."/>
            <person name="Lance K."/>
            <person name="Lara M."/>
            <person name="Lee W."/>
            <person name="Lennon N."/>
            <person name="Letendre F."/>
            <person name="LeVine R."/>
            <person name="Lipovsky A."/>
            <person name="Liu X."/>
            <person name="Liu J."/>
            <person name="Liu S."/>
            <person name="Lokyitsang T."/>
            <person name="Lokyitsang Y."/>
            <person name="Lubonja R."/>
            <person name="Lui A."/>
            <person name="MacDonald P."/>
            <person name="Magnisalis V."/>
            <person name="Maru K."/>
            <person name="Matthews C."/>
            <person name="McCusker W."/>
            <person name="McDonough S."/>
            <person name="Mehta T."/>
            <person name="Meldrim J."/>
            <person name="Meneus L."/>
            <person name="Mihai O."/>
            <person name="Mihalev A."/>
            <person name="Mihova T."/>
            <person name="Mittelman R."/>
            <person name="Mlenga V."/>
            <person name="Montmayeur A."/>
            <person name="Mulrain L."/>
            <person name="Navidi A."/>
            <person name="Naylor J."/>
            <person name="Negash T."/>
            <person name="Nguyen T."/>
            <person name="Nguyen N."/>
            <person name="Nicol R."/>
            <person name="Norbu C."/>
            <person name="Norbu N."/>
            <person name="Novod N."/>
            <person name="O'Neill B."/>
            <person name="Osman S."/>
            <person name="Markiewicz E."/>
            <person name="Oyono O.L."/>
            <person name="Patti C."/>
            <person name="Phunkhang P."/>
            <person name="Pierre F."/>
            <person name="Priest M."/>
            <person name="Raghuraman S."/>
            <person name="Rege F."/>
            <person name="Reyes R."/>
            <person name="Rise C."/>
            <person name="Rogov P."/>
            <person name="Ross K."/>
            <person name="Ryan E."/>
            <person name="Settipalli S."/>
            <person name="Shea T."/>
            <person name="Sherpa N."/>
            <person name="Shi L."/>
            <person name="Shih D."/>
            <person name="Sparrow T."/>
            <person name="Spaulding J."/>
            <person name="Stalker J."/>
            <person name="Stange-Thomann N."/>
            <person name="Stavropoulos S."/>
            <person name="Stone C."/>
            <person name="Strader C."/>
            <person name="Tesfaye S."/>
            <person name="Thomson T."/>
            <person name="Thoulutsang Y."/>
            <person name="Thoulutsang D."/>
            <person name="Topham K."/>
            <person name="Topping I."/>
            <person name="Tsamla T."/>
            <person name="Vassiliev H."/>
            <person name="Vo A."/>
            <person name="Wangchuk T."/>
            <person name="Wangdi T."/>
            <person name="Weiand M."/>
            <person name="Wilkinson J."/>
            <person name="Wilson A."/>
            <person name="Yadav S."/>
            <person name="Young G."/>
            <person name="Yu Q."/>
            <person name="Zembek L."/>
            <person name="Zhong D."/>
            <person name="Zimmer A."/>
            <person name="Zwirko Z."/>
            <person name="Jaffe D.B."/>
            <person name="Alvarez P."/>
            <person name="Brockman W."/>
            <person name="Butler J."/>
            <person name="Chin C."/>
            <person name="Gnerre S."/>
            <person name="Grabherr M."/>
            <person name="Kleber M."/>
            <person name="Mauceli E."/>
            <person name="MacCallum I."/>
        </authorList>
    </citation>
    <scope>NUCLEOTIDE SEQUENCE [LARGE SCALE GENOMIC DNA]</scope>
    <source>
        <strain evidence="4">Tai18E2 / Tucson 14021-0261.01</strain>
    </source>
</reference>
<dbReference type="eggNOG" id="ENOG502SVB7">
    <property type="taxonomic scope" value="Eukaryota"/>
</dbReference>
<dbReference type="PANTHER" id="PTHR33236">
    <property type="entry name" value="INTRAFLAGELLAR TRANSPORT PROTEIN 122 FAMILY PROTEIN-RELATED"/>
    <property type="match status" value="1"/>
</dbReference>
<dbReference type="EMBL" id="CM000158">
    <property type="protein sequence ID" value="EDW90628.2"/>
    <property type="molecule type" value="Genomic_DNA"/>
</dbReference>
<protein>
    <recommendedName>
        <fullName evidence="2">CUB domain-containing protein</fullName>
    </recommendedName>
</protein>
<dbReference type="KEGG" id="dya:Dyak_GE13371"/>
<evidence type="ECO:0000313" key="4">
    <source>
        <dbReference type="Proteomes" id="UP000002282"/>
    </source>
</evidence>
<keyword evidence="4" id="KW-1185">Reference proteome</keyword>
<dbReference type="AlphaFoldDB" id="B4P4I9"/>
<feature type="chain" id="PRO_5006458702" description="CUB domain-containing protein" evidence="1">
    <location>
        <begin position="27"/>
        <end position="331"/>
    </location>
</feature>
<proteinExistence type="predicted"/>
<dbReference type="OrthoDB" id="6378913at2759"/>
<gene>
    <name evidence="3" type="primary">Dyak\GE13371</name>
    <name evidence="3" type="synonym">dyak_GLEANR_13589</name>
    <name evidence="3" type="synonym">GE13371</name>
    <name evidence="3" type="ORF">Dyak_GE13371</name>
</gene>
<feature type="signal peptide" evidence="1">
    <location>
        <begin position="1"/>
        <end position="26"/>
    </location>
</feature>
<evidence type="ECO:0000259" key="2">
    <source>
        <dbReference type="Pfam" id="PF26080"/>
    </source>
</evidence>
<dbReference type="HOGENOM" id="CLU_022631_0_0_1"/>
<reference evidence="3 4" key="2">
    <citation type="journal article" date="2007" name="PLoS Biol.">
        <title>Principles of genome evolution in the Drosophila melanogaster species group.</title>
        <authorList>
            <person name="Ranz J.M."/>
            <person name="Maurin D."/>
            <person name="Chan Y.S."/>
            <person name="von Grotthuss M."/>
            <person name="Hillier L.W."/>
            <person name="Roote J."/>
            <person name="Ashburner M."/>
            <person name="Bergman C.M."/>
        </authorList>
    </citation>
    <scope>NUCLEOTIDE SEQUENCE [LARGE SCALE GENOMIC DNA]</scope>
    <source>
        <strain evidence="4">Tai18E2 / Tucson 14021-0261.01</strain>
    </source>
</reference>
<name>B4P4I9_DROYA</name>
<dbReference type="InterPro" id="IPR058698">
    <property type="entry name" value="CUB_metazoa"/>
</dbReference>
<dbReference type="Pfam" id="PF26080">
    <property type="entry name" value="CUB_animal"/>
    <property type="match status" value="1"/>
</dbReference>
<accession>B4P4I9</accession>
<evidence type="ECO:0000313" key="3">
    <source>
        <dbReference type="EMBL" id="EDW90628.2"/>
    </source>
</evidence>
<evidence type="ECO:0000256" key="1">
    <source>
        <dbReference type="SAM" id="SignalP"/>
    </source>
</evidence>
<keyword evidence="1" id="KW-0732">Signal</keyword>
<dbReference type="Proteomes" id="UP000002282">
    <property type="component" value="Chromosome 2R"/>
</dbReference>
<dbReference type="InterPro" id="IPR035914">
    <property type="entry name" value="Sperma_CUB_dom_sf"/>
</dbReference>
<organism evidence="3 4">
    <name type="scientific">Drosophila yakuba</name>
    <name type="common">Fruit fly</name>
    <dbReference type="NCBI Taxonomy" id="7245"/>
    <lineage>
        <taxon>Eukaryota</taxon>
        <taxon>Metazoa</taxon>
        <taxon>Ecdysozoa</taxon>
        <taxon>Arthropoda</taxon>
        <taxon>Hexapoda</taxon>
        <taxon>Insecta</taxon>
        <taxon>Pterygota</taxon>
        <taxon>Neoptera</taxon>
        <taxon>Endopterygota</taxon>
        <taxon>Diptera</taxon>
        <taxon>Brachycera</taxon>
        <taxon>Muscomorpha</taxon>
        <taxon>Ephydroidea</taxon>
        <taxon>Drosophilidae</taxon>
        <taxon>Drosophila</taxon>
        <taxon>Sophophora</taxon>
    </lineage>
</organism>